<gene>
    <name evidence="1" type="ORF">G3I53_13655</name>
</gene>
<accession>A0A6G3QU87</accession>
<name>A0A6G3QU87_9ACTN</name>
<dbReference type="EMBL" id="JAAGMD010000390">
    <property type="protein sequence ID" value="NEA87063.1"/>
    <property type="molecule type" value="Genomic_DNA"/>
</dbReference>
<dbReference type="RefSeq" id="WP_164438378.1">
    <property type="nucleotide sequence ID" value="NZ_JAAGMD010000390.1"/>
</dbReference>
<protein>
    <submittedName>
        <fullName evidence="1">Uncharacterized protein</fullName>
    </submittedName>
</protein>
<proteinExistence type="predicted"/>
<sequence length="166" mass="17949">MSWGAIVLLWALYLVVLLAALAREDYRNGLLLASTTAAIMFVLRRVGSCRVVLLEGFMLVENPVMRYRIPYEAAHKAHSTPAGGLEIETSQGATVSCFAFGGSLIDVAFKTSERAAAEIQERITADHPGSTKGKFDLARSFRYCPSADIPLLLAALLALAAMTTTR</sequence>
<dbReference type="AlphaFoldDB" id="A0A6G3QU87"/>
<reference evidence="1" key="1">
    <citation type="submission" date="2020-01" db="EMBL/GenBank/DDBJ databases">
        <title>Insect and environment-associated Actinomycetes.</title>
        <authorList>
            <person name="Currrie C."/>
            <person name="Chevrette M."/>
            <person name="Carlson C."/>
            <person name="Stubbendieck R."/>
            <person name="Wendt-Pienkowski E."/>
        </authorList>
    </citation>
    <scope>NUCLEOTIDE SEQUENCE</scope>
    <source>
        <strain evidence="1">SID14436</strain>
    </source>
</reference>
<organism evidence="1">
    <name type="scientific">Streptomyces sp. SID14436</name>
    <dbReference type="NCBI Taxonomy" id="2706070"/>
    <lineage>
        <taxon>Bacteria</taxon>
        <taxon>Bacillati</taxon>
        <taxon>Actinomycetota</taxon>
        <taxon>Actinomycetes</taxon>
        <taxon>Kitasatosporales</taxon>
        <taxon>Streptomycetaceae</taxon>
        <taxon>Streptomyces</taxon>
    </lineage>
</organism>
<comment type="caution">
    <text evidence="1">The sequence shown here is derived from an EMBL/GenBank/DDBJ whole genome shotgun (WGS) entry which is preliminary data.</text>
</comment>
<evidence type="ECO:0000313" key="1">
    <source>
        <dbReference type="EMBL" id="NEA87063.1"/>
    </source>
</evidence>